<comment type="similarity">
    <text evidence="3">Belongs to the class-I DAHP synthase family.</text>
</comment>
<evidence type="ECO:0000313" key="13">
    <source>
        <dbReference type="EMBL" id="GBG31457.1"/>
    </source>
</evidence>
<name>A0A2R5GKQ1_9STRA</name>
<evidence type="ECO:0000256" key="3">
    <source>
        <dbReference type="ARBA" id="ARBA00007985"/>
    </source>
</evidence>
<dbReference type="EC" id="2.5.1.54" evidence="4"/>
<evidence type="ECO:0000256" key="2">
    <source>
        <dbReference type="ARBA" id="ARBA00004688"/>
    </source>
</evidence>
<dbReference type="SUPFAM" id="SSF51569">
    <property type="entry name" value="Aldolase"/>
    <property type="match status" value="1"/>
</dbReference>
<keyword evidence="5" id="KW-0028">Amino-acid biosynthesis</keyword>
<sequence>MSKRKATEELNGGEAGPTRDVRVLKLRPLIPPAILSEEMAVSQELAKQIHEARSVAAKIIDGTDDRIMVVVGPCSIHNTELAMEYARELKKLQEEFAKDIFVVMRVYFEKPRTTVGWKGLINDPDLNGTFNINKGLRIARQLLLDINTLGLPVGTEFLDSISPQFTSDLITWGAIGARTTESQIHRELASGLSCPIGFKNGTGGSVQMAVDAISSASNPHSFLGVTEQGLAAIVSTTGNESSHIILRGGSNGPNYEKEHIESCQALLDKAKINARIMVDCSHGNSNKDHKNQPKVAADLAEQIASGSQSIAGLMIESNINEGKQSMDIGKTDPATLKHGVSITDACVDIATTKEVLQGLAAAVQKRREAASK</sequence>
<dbReference type="NCBIfam" id="NF009395">
    <property type="entry name" value="PRK12755.1"/>
    <property type="match status" value="1"/>
</dbReference>
<keyword evidence="7" id="KW-0057">Aromatic amino acid biosynthesis</keyword>
<evidence type="ECO:0000256" key="6">
    <source>
        <dbReference type="ARBA" id="ARBA00022679"/>
    </source>
</evidence>
<dbReference type="PANTHER" id="PTHR21225:SF12">
    <property type="entry name" value="PHOSPHO-2-DEHYDRO-3-DEOXYHEPTONATE ALDOLASE, TYROSINE-INHIBITED"/>
    <property type="match status" value="1"/>
</dbReference>
<proteinExistence type="inferred from homology"/>
<dbReference type="FunFam" id="3.20.20.70:FF:000005">
    <property type="entry name" value="Phospho-2-dehydro-3-deoxyheptonate aldolase"/>
    <property type="match status" value="1"/>
</dbReference>
<comment type="pathway">
    <text evidence="2">Metabolic intermediate biosynthesis; chorismate biosynthesis; chorismate from D-erythrose 4-phosphate and phosphoenolpyruvate: step 1/7.</text>
</comment>
<evidence type="ECO:0000256" key="1">
    <source>
        <dbReference type="ARBA" id="ARBA00003726"/>
    </source>
</evidence>
<gene>
    <name evidence="13" type="ORF">FCC1311_076812</name>
</gene>
<dbReference type="InParanoid" id="A0A2R5GKQ1"/>
<evidence type="ECO:0000256" key="8">
    <source>
        <dbReference type="ARBA" id="ARBA00031111"/>
    </source>
</evidence>
<evidence type="ECO:0000259" key="12">
    <source>
        <dbReference type="Pfam" id="PF00793"/>
    </source>
</evidence>
<dbReference type="Pfam" id="PF00793">
    <property type="entry name" value="DAHP_synth_1"/>
    <property type="match status" value="1"/>
</dbReference>
<evidence type="ECO:0000256" key="4">
    <source>
        <dbReference type="ARBA" id="ARBA00012694"/>
    </source>
</evidence>
<keyword evidence="14" id="KW-1185">Reference proteome</keyword>
<dbReference type="GO" id="GO:0008652">
    <property type="term" value="P:amino acid biosynthetic process"/>
    <property type="evidence" value="ECO:0007669"/>
    <property type="project" value="UniProtKB-KW"/>
</dbReference>
<feature type="domain" description="DAHP synthetase I/KDSA" evidence="12">
    <location>
        <begin position="57"/>
        <end position="356"/>
    </location>
</feature>
<dbReference type="InterPro" id="IPR006218">
    <property type="entry name" value="DAHP1/KDSA"/>
</dbReference>
<dbReference type="NCBIfam" id="TIGR00034">
    <property type="entry name" value="aroFGH"/>
    <property type="match status" value="1"/>
</dbReference>
<dbReference type="OrthoDB" id="4699125at2759"/>
<comment type="function">
    <text evidence="1">Stereospecific condensation of phosphoenolpyruvate (PEP) and D-erythrose-4-phosphate (E4P) giving rise to 3-deoxy-D-arabino-heptulosonate-7-phosphate (DAHP).</text>
</comment>
<comment type="caution">
    <text evidence="13">The sequence shown here is derived from an EMBL/GenBank/DDBJ whole genome shotgun (WGS) entry which is preliminary data.</text>
</comment>
<accession>A0A2R5GKQ1</accession>
<dbReference type="Gene3D" id="3.20.20.70">
    <property type="entry name" value="Aldolase class I"/>
    <property type="match status" value="1"/>
</dbReference>
<evidence type="ECO:0000256" key="9">
    <source>
        <dbReference type="ARBA" id="ARBA00031349"/>
    </source>
</evidence>
<dbReference type="Proteomes" id="UP000241890">
    <property type="component" value="Unassembled WGS sequence"/>
</dbReference>
<dbReference type="GO" id="GO:0009073">
    <property type="term" value="P:aromatic amino acid family biosynthetic process"/>
    <property type="evidence" value="ECO:0007669"/>
    <property type="project" value="UniProtKB-KW"/>
</dbReference>
<evidence type="ECO:0000256" key="10">
    <source>
        <dbReference type="ARBA" id="ARBA00032193"/>
    </source>
</evidence>
<dbReference type="InterPro" id="IPR006219">
    <property type="entry name" value="DAHP_synth_1"/>
</dbReference>
<dbReference type="PANTHER" id="PTHR21225">
    <property type="entry name" value="PHOSPHO-2-DEHYDRO-3-DEOXYHEPTONATE ALDOLASE DAHP SYNTHETASE"/>
    <property type="match status" value="1"/>
</dbReference>
<dbReference type="GO" id="GO:0003849">
    <property type="term" value="F:3-deoxy-7-phosphoheptulonate synthase activity"/>
    <property type="evidence" value="ECO:0007669"/>
    <property type="project" value="UniProtKB-EC"/>
</dbReference>
<dbReference type="EMBL" id="BEYU01000098">
    <property type="protein sequence ID" value="GBG31457.1"/>
    <property type="molecule type" value="Genomic_DNA"/>
</dbReference>
<dbReference type="PIRSF" id="PIRSF001361">
    <property type="entry name" value="DAHP_synthase"/>
    <property type="match status" value="1"/>
</dbReference>
<dbReference type="GO" id="GO:0005737">
    <property type="term" value="C:cytoplasm"/>
    <property type="evidence" value="ECO:0007669"/>
    <property type="project" value="TreeGrafter"/>
</dbReference>
<organism evidence="13 14">
    <name type="scientific">Hondaea fermentalgiana</name>
    <dbReference type="NCBI Taxonomy" id="2315210"/>
    <lineage>
        <taxon>Eukaryota</taxon>
        <taxon>Sar</taxon>
        <taxon>Stramenopiles</taxon>
        <taxon>Bigyra</taxon>
        <taxon>Labyrinthulomycetes</taxon>
        <taxon>Thraustochytrida</taxon>
        <taxon>Thraustochytriidae</taxon>
        <taxon>Hondaea</taxon>
    </lineage>
</organism>
<evidence type="ECO:0000256" key="11">
    <source>
        <dbReference type="ARBA" id="ARBA00047508"/>
    </source>
</evidence>
<keyword evidence="6" id="KW-0808">Transferase</keyword>
<reference evidence="13 14" key="1">
    <citation type="submission" date="2017-12" db="EMBL/GenBank/DDBJ databases">
        <title>Sequencing, de novo assembly and annotation of complete genome of a new Thraustochytrid species, strain FCC1311.</title>
        <authorList>
            <person name="Sedici K."/>
            <person name="Godart F."/>
            <person name="Aiese Cigliano R."/>
            <person name="Sanseverino W."/>
            <person name="Barakat M."/>
            <person name="Ortet P."/>
            <person name="Marechal E."/>
            <person name="Cagnac O."/>
            <person name="Amato A."/>
        </authorList>
    </citation>
    <scope>NUCLEOTIDE SEQUENCE [LARGE SCALE GENOMIC DNA]</scope>
</reference>
<evidence type="ECO:0000256" key="7">
    <source>
        <dbReference type="ARBA" id="ARBA00023141"/>
    </source>
</evidence>
<evidence type="ECO:0000256" key="5">
    <source>
        <dbReference type="ARBA" id="ARBA00022605"/>
    </source>
</evidence>
<protein>
    <recommendedName>
        <fullName evidence="4">3-deoxy-7-phosphoheptulonate synthase</fullName>
        <ecNumber evidence="4">2.5.1.54</ecNumber>
    </recommendedName>
    <alternativeName>
        <fullName evidence="10">3-deoxy-D-arabino-heptulosonate 7-phosphate synthase</fullName>
    </alternativeName>
    <alternativeName>
        <fullName evidence="9">DAHP synthase</fullName>
    </alternativeName>
    <alternativeName>
        <fullName evidence="8">Phospho-2-keto-3-deoxyheptonate aldolase</fullName>
    </alternativeName>
</protein>
<comment type="catalytic activity">
    <reaction evidence="11">
        <text>D-erythrose 4-phosphate + phosphoenolpyruvate + H2O = 7-phospho-2-dehydro-3-deoxy-D-arabino-heptonate + phosphate</text>
        <dbReference type="Rhea" id="RHEA:14717"/>
        <dbReference type="ChEBI" id="CHEBI:15377"/>
        <dbReference type="ChEBI" id="CHEBI:16897"/>
        <dbReference type="ChEBI" id="CHEBI:43474"/>
        <dbReference type="ChEBI" id="CHEBI:58394"/>
        <dbReference type="ChEBI" id="CHEBI:58702"/>
        <dbReference type="EC" id="2.5.1.54"/>
    </reaction>
</comment>
<dbReference type="AlphaFoldDB" id="A0A2R5GKQ1"/>
<dbReference type="InterPro" id="IPR013785">
    <property type="entry name" value="Aldolase_TIM"/>
</dbReference>
<evidence type="ECO:0000313" key="14">
    <source>
        <dbReference type="Proteomes" id="UP000241890"/>
    </source>
</evidence>